<accession>A0A8A1LL88</accession>
<protein>
    <submittedName>
        <fullName evidence="1">Uncharacterized protein</fullName>
    </submittedName>
</protein>
<reference evidence="1" key="1">
    <citation type="submission" date="2021-01" db="EMBL/GenBank/DDBJ databases">
        <title>Chromosome-level genome assembly of a human fungal pathogen reveals clustering of transcriptionally co-regulated genes.</title>
        <authorList>
            <person name="Voorhies M."/>
            <person name="Cohen S."/>
            <person name="Shea T.P."/>
            <person name="Petrus S."/>
            <person name="Munoz J.F."/>
            <person name="Poplawski S."/>
            <person name="Goldman W.E."/>
            <person name="Michael T."/>
            <person name="Cuomo C.A."/>
            <person name="Sil A."/>
            <person name="Beyhan S."/>
        </authorList>
    </citation>
    <scope>NUCLEOTIDE SEQUENCE</scope>
    <source>
        <strain evidence="1">H88</strain>
    </source>
</reference>
<proteinExistence type="predicted"/>
<sequence>MGEHEKSKLWSTKTYPSMAQFDPQHVSSHISTRNMTGGKLKSYKSISVISKTSSHVSNPLPMNPGKYWDIPSSSNTILRTSILIAERSDCGAAKSDHVERPDRCLVVN</sequence>
<dbReference type="Proteomes" id="UP000663419">
    <property type="component" value="Chromosome 4"/>
</dbReference>
<dbReference type="EMBL" id="CP069105">
    <property type="protein sequence ID" value="QSS55098.1"/>
    <property type="molecule type" value="Genomic_DNA"/>
</dbReference>
<gene>
    <name evidence="1" type="ORF">I7I53_02881</name>
</gene>
<dbReference type="VEuPathDB" id="FungiDB:I7I53_02881"/>
<evidence type="ECO:0000313" key="2">
    <source>
        <dbReference type="Proteomes" id="UP000663419"/>
    </source>
</evidence>
<evidence type="ECO:0000313" key="1">
    <source>
        <dbReference type="EMBL" id="QSS55098.1"/>
    </source>
</evidence>
<organism evidence="1 2">
    <name type="scientific">Ajellomyces capsulatus (strain H88)</name>
    <name type="common">Darling's disease fungus</name>
    <name type="synonym">Histoplasma capsulatum</name>
    <dbReference type="NCBI Taxonomy" id="544711"/>
    <lineage>
        <taxon>Eukaryota</taxon>
        <taxon>Fungi</taxon>
        <taxon>Dikarya</taxon>
        <taxon>Ascomycota</taxon>
        <taxon>Pezizomycotina</taxon>
        <taxon>Eurotiomycetes</taxon>
        <taxon>Eurotiomycetidae</taxon>
        <taxon>Onygenales</taxon>
        <taxon>Ajellomycetaceae</taxon>
        <taxon>Histoplasma</taxon>
    </lineage>
</organism>
<dbReference type="AlphaFoldDB" id="A0A8A1LL88"/>
<name>A0A8A1LL88_AJEC8</name>